<dbReference type="Pfam" id="PF01850">
    <property type="entry name" value="PIN"/>
    <property type="match status" value="1"/>
</dbReference>
<dbReference type="CDD" id="cd18687">
    <property type="entry name" value="PIN_VapC-like"/>
    <property type="match status" value="1"/>
</dbReference>
<organism evidence="2 3">
    <name type="scientific">Microcystis aeruginosa Ma_QC_Ch_20071001_S25D</name>
    <dbReference type="NCBI Taxonomy" id="2486250"/>
    <lineage>
        <taxon>Bacteria</taxon>
        <taxon>Bacillati</taxon>
        <taxon>Cyanobacteriota</taxon>
        <taxon>Cyanophyceae</taxon>
        <taxon>Oscillatoriophycideae</taxon>
        <taxon>Chroococcales</taxon>
        <taxon>Microcystaceae</taxon>
        <taxon>Microcystis</taxon>
    </lineage>
</organism>
<protein>
    <submittedName>
        <fullName evidence="2">PIN domain-containing protein</fullName>
    </submittedName>
</protein>
<dbReference type="InterPro" id="IPR029060">
    <property type="entry name" value="PIN-like_dom_sf"/>
</dbReference>
<evidence type="ECO:0000313" key="2">
    <source>
        <dbReference type="EMBL" id="TRU51858.1"/>
    </source>
</evidence>
<dbReference type="Proteomes" id="UP000316958">
    <property type="component" value="Unassembled WGS sequence"/>
</dbReference>
<name>A0A552FYS8_MICAE</name>
<sequence>MSETVYIETSVIGYLAVRPSNNLIFMANLEITRRWWETRRSQFALYISQVVLDEAGQGDTEMASKRLEILQNLSVLELTDTIEDLGMQFLTRSNLPAKASDDAIHIAAATVHGLDYLLTWNCKHIANAQIQKKLREICRDFGYKLPTICTPYELMGE</sequence>
<evidence type="ECO:0000313" key="3">
    <source>
        <dbReference type="Proteomes" id="UP000316958"/>
    </source>
</evidence>
<proteinExistence type="predicted"/>
<gene>
    <name evidence="2" type="ORF">EWV57_06670</name>
</gene>
<accession>A0A552FYS8</accession>
<evidence type="ECO:0000259" key="1">
    <source>
        <dbReference type="Pfam" id="PF01850"/>
    </source>
</evidence>
<dbReference type="AlphaFoldDB" id="A0A552FYS8"/>
<dbReference type="SUPFAM" id="SSF88723">
    <property type="entry name" value="PIN domain-like"/>
    <property type="match status" value="1"/>
</dbReference>
<dbReference type="InterPro" id="IPR002716">
    <property type="entry name" value="PIN_dom"/>
</dbReference>
<feature type="domain" description="PIN" evidence="1">
    <location>
        <begin position="6"/>
        <end position="119"/>
    </location>
</feature>
<comment type="caution">
    <text evidence="2">The sequence shown here is derived from an EMBL/GenBank/DDBJ whole genome shotgun (WGS) entry which is preliminary data.</text>
</comment>
<dbReference type="EMBL" id="SFBE01000114">
    <property type="protein sequence ID" value="TRU51858.1"/>
    <property type="molecule type" value="Genomic_DNA"/>
</dbReference>
<reference evidence="2 3" key="1">
    <citation type="submission" date="2019-01" db="EMBL/GenBank/DDBJ databases">
        <title>Coherence of Microcystis species and biogeography revealed through population genomics.</title>
        <authorList>
            <person name="Perez-Carrascal O.M."/>
            <person name="Terrat Y."/>
            <person name="Giani A."/>
            <person name="Fortin N."/>
            <person name="Tromas N."/>
            <person name="Shapiro B.J."/>
        </authorList>
    </citation>
    <scope>NUCLEOTIDE SEQUENCE [LARGE SCALE GENOMIC DNA]</scope>
    <source>
        <strain evidence="2">Ma_QC_Ch_20071001_S25D</strain>
    </source>
</reference>